<feature type="transmembrane region" description="Helical" evidence="1">
    <location>
        <begin position="92"/>
        <end position="115"/>
    </location>
</feature>
<feature type="transmembrane region" description="Helical" evidence="1">
    <location>
        <begin position="156"/>
        <end position="182"/>
    </location>
</feature>
<dbReference type="RefSeq" id="XP_031926814.1">
    <property type="nucleotide sequence ID" value="XM_032073886.1"/>
</dbReference>
<feature type="transmembrane region" description="Helical" evidence="1">
    <location>
        <begin position="61"/>
        <end position="85"/>
    </location>
</feature>
<keyword evidence="1" id="KW-0472">Membrane</keyword>
<dbReference type="OrthoDB" id="405906at2759"/>
<dbReference type="EMBL" id="ML737668">
    <property type="protein sequence ID" value="KAE8363733.1"/>
    <property type="molecule type" value="Genomic_DNA"/>
</dbReference>
<feature type="transmembrane region" description="Helical" evidence="1">
    <location>
        <begin position="121"/>
        <end position="144"/>
    </location>
</feature>
<dbReference type="GeneID" id="43658332"/>
<keyword evidence="4" id="KW-1185">Reference proteome</keyword>
<dbReference type="PANTHER" id="PTHR37013">
    <property type="entry name" value="INTEGRAL MEMBRANE PROTEIN (AFU_ORTHOLOGUE AFUA_1G05950)-RELATED"/>
    <property type="match status" value="1"/>
</dbReference>
<reference evidence="3 4" key="1">
    <citation type="submission" date="2019-04" db="EMBL/GenBank/DDBJ databases">
        <title>Friends and foes A comparative genomics studyof 23 Aspergillus species from section Flavi.</title>
        <authorList>
            <consortium name="DOE Joint Genome Institute"/>
            <person name="Kjaerbolling I."/>
            <person name="Vesth T."/>
            <person name="Frisvad J.C."/>
            <person name="Nybo J.L."/>
            <person name="Theobald S."/>
            <person name="Kildgaard S."/>
            <person name="Isbrandt T."/>
            <person name="Kuo A."/>
            <person name="Sato A."/>
            <person name="Lyhne E.K."/>
            <person name="Kogle M.E."/>
            <person name="Wiebenga A."/>
            <person name="Kun R.S."/>
            <person name="Lubbers R.J."/>
            <person name="Makela M.R."/>
            <person name="Barry K."/>
            <person name="Chovatia M."/>
            <person name="Clum A."/>
            <person name="Daum C."/>
            <person name="Haridas S."/>
            <person name="He G."/>
            <person name="LaButti K."/>
            <person name="Lipzen A."/>
            <person name="Mondo S."/>
            <person name="Riley R."/>
            <person name="Salamov A."/>
            <person name="Simmons B.A."/>
            <person name="Magnuson J.K."/>
            <person name="Henrissat B."/>
            <person name="Mortensen U.H."/>
            <person name="Larsen T.O."/>
            <person name="Devries R.P."/>
            <person name="Grigoriev I.V."/>
            <person name="Machida M."/>
            <person name="Baker S.E."/>
            <person name="Andersen M.R."/>
        </authorList>
    </citation>
    <scope>NUCLEOTIDE SEQUENCE [LARGE SCALE GENOMIC DNA]</scope>
    <source>
        <strain evidence="3 4">CBS 763.97</strain>
    </source>
</reference>
<gene>
    <name evidence="3" type="ORF">BDV27DRAFT_165278</name>
</gene>
<protein>
    <recommendedName>
        <fullName evidence="2">DUF7703 domain-containing protein</fullName>
    </recommendedName>
</protein>
<dbReference type="Proteomes" id="UP000326268">
    <property type="component" value="Unassembled WGS sequence"/>
</dbReference>
<name>A0A5N7A2G9_9EURO</name>
<dbReference type="Pfam" id="PF24802">
    <property type="entry name" value="DUF7703"/>
    <property type="match status" value="1"/>
</dbReference>
<sequence length="333" mass="37877">MRVLISKEEIPYTDWHLPSIYLVLQMSYSHKNLIGFGQACGVPDRRFARCRNSSLNSVEKYIIAVFVAIAWYNAAELVVFCLSTFKFYRGWYFWSLLIASLSLFPICLGYIFYIFYPGITYYLSISLIIVSWSCMVTGHSLILWSRLHLIIRSPRVLHLTLAMIIIDAIILHASTAVLLYGSHSNNAVMASRCARGYNIMERVQLVIFCVQELLISGIYLWETAKMLRLHPGPLHYKILSQFLVINIFIIILDVAVVGIQFAGYYALQVTFKPVAYSLKFKLEYAILGRLIALATSPSNSEPFPSSSSHPIPCRISRQPSLELTHTVYIVPSI</sequence>
<evidence type="ECO:0000259" key="2">
    <source>
        <dbReference type="Pfam" id="PF24802"/>
    </source>
</evidence>
<keyword evidence="1" id="KW-1133">Transmembrane helix</keyword>
<keyword evidence="1" id="KW-0812">Transmembrane</keyword>
<dbReference type="InterPro" id="IPR056120">
    <property type="entry name" value="DUF7703"/>
</dbReference>
<evidence type="ECO:0000313" key="4">
    <source>
        <dbReference type="Proteomes" id="UP000326268"/>
    </source>
</evidence>
<accession>A0A5N7A2G9</accession>
<dbReference type="AlphaFoldDB" id="A0A5N7A2G9"/>
<dbReference type="PANTHER" id="PTHR37013:SF7">
    <property type="entry name" value="INTEGRAL MEMBRANE PROTEIN"/>
    <property type="match status" value="1"/>
</dbReference>
<feature type="transmembrane region" description="Helical" evidence="1">
    <location>
        <begin position="242"/>
        <end position="267"/>
    </location>
</feature>
<feature type="domain" description="DUF7703" evidence="2">
    <location>
        <begin position="55"/>
        <end position="294"/>
    </location>
</feature>
<feature type="transmembrane region" description="Helical" evidence="1">
    <location>
        <begin position="202"/>
        <end position="221"/>
    </location>
</feature>
<evidence type="ECO:0000313" key="3">
    <source>
        <dbReference type="EMBL" id="KAE8363733.1"/>
    </source>
</evidence>
<evidence type="ECO:0000256" key="1">
    <source>
        <dbReference type="SAM" id="Phobius"/>
    </source>
</evidence>
<proteinExistence type="predicted"/>
<organism evidence="3 4">
    <name type="scientific">Aspergillus caelatus</name>
    <dbReference type="NCBI Taxonomy" id="61420"/>
    <lineage>
        <taxon>Eukaryota</taxon>
        <taxon>Fungi</taxon>
        <taxon>Dikarya</taxon>
        <taxon>Ascomycota</taxon>
        <taxon>Pezizomycotina</taxon>
        <taxon>Eurotiomycetes</taxon>
        <taxon>Eurotiomycetidae</taxon>
        <taxon>Eurotiales</taxon>
        <taxon>Aspergillaceae</taxon>
        <taxon>Aspergillus</taxon>
        <taxon>Aspergillus subgen. Circumdati</taxon>
    </lineage>
</organism>